<proteinExistence type="predicted"/>
<dbReference type="AlphaFoldDB" id="G0NG54"/>
<name>G0NG54_CAEBE</name>
<evidence type="ECO:0000313" key="2">
    <source>
        <dbReference type="Proteomes" id="UP000008068"/>
    </source>
</evidence>
<dbReference type="STRING" id="135651.G0NG54"/>
<dbReference type="InParanoid" id="G0NG54"/>
<dbReference type="eggNOG" id="KOG1023">
    <property type="taxonomic scope" value="Eukaryota"/>
</dbReference>
<keyword evidence="2" id="KW-1185">Reference proteome</keyword>
<dbReference type="Proteomes" id="UP000008068">
    <property type="component" value="Unassembled WGS sequence"/>
</dbReference>
<evidence type="ECO:0000313" key="1">
    <source>
        <dbReference type="EMBL" id="EGT59867.1"/>
    </source>
</evidence>
<reference evidence="2" key="1">
    <citation type="submission" date="2011-07" db="EMBL/GenBank/DDBJ databases">
        <authorList>
            <consortium name="Caenorhabditis brenneri Sequencing and Analysis Consortium"/>
            <person name="Wilson R.K."/>
        </authorList>
    </citation>
    <scope>NUCLEOTIDE SEQUENCE [LARGE SCALE GENOMIC DNA]</scope>
    <source>
        <strain evidence="2">PB2801</strain>
    </source>
</reference>
<dbReference type="HOGENOM" id="CLU_001072_6_1_1"/>
<protein>
    <submittedName>
        <fullName evidence="1">Uncharacterized protein</fullName>
    </submittedName>
</protein>
<dbReference type="OrthoDB" id="60033at2759"/>
<organism evidence="2">
    <name type="scientific">Caenorhabditis brenneri</name>
    <name type="common">Nematode worm</name>
    <dbReference type="NCBI Taxonomy" id="135651"/>
    <lineage>
        <taxon>Eukaryota</taxon>
        <taxon>Metazoa</taxon>
        <taxon>Ecdysozoa</taxon>
        <taxon>Nematoda</taxon>
        <taxon>Chromadorea</taxon>
        <taxon>Rhabditida</taxon>
        <taxon>Rhabditina</taxon>
        <taxon>Rhabditomorpha</taxon>
        <taxon>Rhabditoidea</taxon>
        <taxon>Rhabditidae</taxon>
        <taxon>Peloderinae</taxon>
        <taxon>Caenorhabditis</taxon>
    </lineage>
</organism>
<accession>G0NG54</accession>
<dbReference type="EMBL" id="GL379878">
    <property type="protein sequence ID" value="EGT59867.1"/>
    <property type="molecule type" value="Genomic_DNA"/>
</dbReference>
<sequence>MGTKSEGAGQSGAYLAPSMKSAGTGFTGMLGNTSNDYSLNLRNPTGLQR</sequence>
<gene>
    <name evidence="1" type="ORF">CAEBREN_32015</name>
</gene>